<evidence type="ECO:0000256" key="6">
    <source>
        <dbReference type="HAMAP-Rule" id="MF_01551"/>
    </source>
</evidence>
<dbReference type="InterPro" id="IPR002877">
    <property type="entry name" value="RNA_MeTrfase_FtsJ_dom"/>
</dbReference>
<evidence type="ECO:0000313" key="12">
    <source>
        <dbReference type="EMBL" id="TDY00926.1"/>
    </source>
</evidence>
<organism evidence="12 13">
    <name type="scientific">Thiohalophilus thiocyanatoxydans</name>
    <dbReference type="NCBI Taxonomy" id="381308"/>
    <lineage>
        <taxon>Bacteria</taxon>
        <taxon>Pseudomonadati</taxon>
        <taxon>Pseudomonadota</taxon>
        <taxon>Gammaproteobacteria</taxon>
        <taxon>Thiohalomonadales</taxon>
        <taxon>Thiohalophilaceae</taxon>
        <taxon>Thiohalophilus</taxon>
    </lineage>
</organism>
<keyword evidence="1 6" id="KW-0963">Cytoplasm</keyword>
<dbReference type="Pfam" id="PF21239">
    <property type="entry name" value="RLMM_N"/>
    <property type="match status" value="1"/>
</dbReference>
<sequence>MSSWLLYCRAGFENECAAEIQGEALQRGISGYCKARADSGYVTFTSHDPGADLFAVLALEDLIFTRQWFAIYALLNDLPLADRLTPILRLLQQQPHQYAEFFIETPDTNTGKELQKLCRALARPLESQLDAGGLYQAKADDRLHLCFLSTHAAYVGYAPLANSSIWLMGIPRLRAPRQAPSRSALKLEEGILRLMFEDEREQFLRPGMKAVDLGAAPGGWSWQLIQRHLFVIAVDNGPMQEELLESGQLEQIREDGFRYQPSKNVDWMVCDIVDKPKKVTALMARWLVNGWCRHTIFNLKLPMKKRYQEVQQCLTMLHDELIAAGIDATIRCKQLYHDREEVTVCVLTADAAGK</sequence>
<comment type="function">
    <text evidence="6">Catalyzes the 2'-O-methylation at nucleotide C2498 in 23S rRNA.</text>
</comment>
<feature type="binding site" evidence="6 8">
    <location>
        <position position="235"/>
    </location>
    <ligand>
        <name>S-adenosyl-L-methionine</name>
        <dbReference type="ChEBI" id="CHEBI:59789"/>
    </ligand>
</feature>
<dbReference type="Gene3D" id="3.30.70.2810">
    <property type="match status" value="1"/>
</dbReference>
<gene>
    <name evidence="6" type="primary">rlmM</name>
    <name evidence="12" type="ORF">EDC23_1671</name>
</gene>
<feature type="domain" description="Ribosomal RNA methyltransferase FtsJ" evidence="9">
    <location>
        <begin position="181"/>
        <end position="273"/>
    </location>
</feature>
<dbReference type="GO" id="GO:0006364">
    <property type="term" value="P:rRNA processing"/>
    <property type="evidence" value="ECO:0007669"/>
    <property type="project" value="UniProtKB-UniRule"/>
</dbReference>
<dbReference type="InterPro" id="IPR029063">
    <property type="entry name" value="SAM-dependent_MTases_sf"/>
</dbReference>
<evidence type="ECO:0000256" key="8">
    <source>
        <dbReference type="PIRSR" id="PIRSR028774-2"/>
    </source>
</evidence>
<evidence type="ECO:0000256" key="7">
    <source>
        <dbReference type="PIRSR" id="PIRSR028774-1"/>
    </source>
</evidence>
<name>A0A4R8IJL0_9GAMM</name>
<feature type="domain" description="Ribosomal RNA large subunit methyltransferase M THUMP-like" evidence="11">
    <location>
        <begin position="82"/>
        <end position="158"/>
    </location>
</feature>
<comment type="similarity">
    <text evidence="6">Belongs to the class I-like SAM-binding methyltransferase superfamily. RNA methyltransferase RlmE family. RlmM subfamily.</text>
</comment>
<comment type="catalytic activity">
    <reaction evidence="6">
        <text>cytidine(2498) in 23S rRNA + S-adenosyl-L-methionine = 2'-O-methylcytidine(2498) in 23S rRNA + S-adenosyl-L-homocysteine + H(+)</text>
        <dbReference type="Rhea" id="RHEA:42788"/>
        <dbReference type="Rhea" id="RHEA-COMP:10244"/>
        <dbReference type="Rhea" id="RHEA-COMP:10245"/>
        <dbReference type="ChEBI" id="CHEBI:15378"/>
        <dbReference type="ChEBI" id="CHEBI:57856"/>
        <dbReference type="ChEBI" id="CHEBI:59789"/>
        <dbReference type="ChEBI" id="CHEBI:74495"/>
        <dbReference type="ChEBI" id="CHEBI:82748"/>
        <dbReference type="EC" id="2.1.1.186"/>
    </reaction>
</comment>
<keyword evidence="2 6" id="KW-0698">rRNA processing</keyword>
<dbReference type="GO" id="GO:0032259">
    <property type="term" value="P:methylation"/>
    <property type="evidence" value="ECO:0007669"/>
    <property type="project" value="UniProtKB-KW"/>
</dbReference>
<feature type="binding site" evidence="6 8">
    <location>
        <position position="183"/>
    </location>
    <ligand>
        <name>S-adenosyl-L-methionine</name>
        <dbReference type="ChEBI" id="CHEBI:59789"/>
    </ligand>
</feature>
<evidence type="ECO:0000259" key="9">
    <source>
        <dbReference type="Pfam" id="PF01728"/>
    </source>
</evidence>
<keyword evidence="5 6" id="KW-0949">S-adenosyl-L-methionine</keyword>
<evidence type="ECO:0000256" key="1">
    <source>
        <dbReference type="ARBA" id="ARBA00022490"/>
    </source>
</evidence>
<dbReference type="RefSeq" id="WP_134083355.1">
    <property type="nucleotide sequence ID" value="NZ_SOQX01000004.1"/>
</dbReference>
<evidence type="ECO:0000256" key="2">
    <source>
        <dbReference type="ARBA" id="ARBA00022552"/>
    </source>
</evidence>
<dbReference type="Gene3D" id="3.40.50.150">
    <property type="entry name" value="Vaccinia Virus protein VP39"/>
    <property type="match status" value="1"/>
</dbReference>
<evidence type="ECO:0000259" key="11">
    <source>
        <dbReference type="Pfam" id="PF21239"/>
    </source>
</evidence>
<dbReference type="SUPFAM" id="SSF53335">
    <property type="entry name" value="S-adenosyl-L-methionine-dependent methyltransferases"/>
    <property type="match status" value="1"/>
</dbReference>
<dbReference type="GO" id="GO:0008757">
    <property type="term" value="F:S-adenosylmethionine-dependent methyltransferase activity"/>
    <property type="evidence" value="ECO:0007669"/>
    <property type="project" value="UniProtKB-UniRule"/>
</dbReference>
<evidence type="ECO:0000256" key="3">
    <source>
        <dbReference type="ARBA" id="ARBA00022603"/>
    </source>
</evidence>
<dbReference type="EC" id="2.1.1.186" evidence="6"/>
<accession>A0A4R8IJL0</accession>
<dbReference type="Pfam" id="PF18125">
    <property type="entry name" value="RlmM_FDX"/>
    <property type="match status" value="1"/>
</dbReference>
<dbReference type="OrthoDB" id="154490at2"/>
<dbReference type="EMBL" id="SOQX01000004">
    <property type="protein sequence ID" value="TDY00926.1"/>
    <property type="molecule type" value="Genomic_DNA"/>
</dbReference>
<feature type="binding site" evidence="6 8">
    <location>
        <position position="255"/>
    </location>
    <ligand>
        <name>S-adenosyl-L-methionine</name>
        <dbReference type="ChEBI" id="CHEBI:59789"/>
    </ligand>
</feature>
<dbReference type="GO" id="GO:0005737">
    <property type="term" value="C:cytoplasm"/>
    <property type="evidence" value="ECO:0007669"/>
    <property type="project" value="UniProtKB-SubCell"/>
</dbReference>
<feature type="binding site" evidence="6 8">
    <location>
        <position position="271"/>
    </location>
    <ligand>
        <name>S-adenosyl-L-methionine</name>
        <dbReference type="ChEBI" id="CHEBI:59789"/>
    </ligand>
</feature>
<dbReference type="PIRSF" id="PIRSF028774">
    <property type="entry name" value="UCP028774"/>
    <property type="match status" value="1"/>
</dbReference>
<keyword evidence="4 6" id="KW-0808">Transferase</keyword>
<dbReference type="Proteomes" id="UP000294914">
    <property type="component" value="Unassembled WGS sequence"/>
</dbReference>
<dbReference type="InterPro" id="IPR011224">
    <property type="entry name" value="rRNA_MeTrfase_M"/>
</dbReference>
<evidence type="ECO:0000313" key="13">
    <source>
        <dbReference type="Proteomes" id="UP000294914"/>
    </source>
</evidence>
<evidence type="ECO:0000259" key="10">
    <source>
        <dbReference type="Pfam" id="PF18125"/>
    </source>
</evidence>
<feature type="active site" description="Proton acceptor" evidence="6 7">
    <location>
        <position position="300"/>
    </location>
</feature>
<dbReference type="NCBIfam" id="NF008734">
    <property type="entry name" value="PRK11760.1"/>
    <property type="match status" value="1"/>
</dbReference>
<dbReference type="InterPro" id="IPR040739">
    <property type="entry name" value="RlmM_FDX"/>
</dbReference>
<evidence type="ECO:0000256" key="4">
    <source>
        <dbReference type="ARBA" id="ARBA00022679"/>
    </source>
</evidence>
<comment type="subunit">
    <text evidence="6">Monomer.</text>
</comment>
<protein>
    <recommendedName>
        <fullName evidence="6">Ribosomal RNA large subunit methyltransferase M</fullName>
        <ecNumber evidence="6">2.1.1.186</ecNumber>
    </recommendedName>
    <alternativeName>
        <fullName evidence="6">23S rRNA (cytidine2498-2'-O)-methyltransferase</fullName>
    </alternativeName>
    <alternativeName>
        <fullName evidence="6">23S rRNA 2'-O-ribose methyltransferase RlmM</fullName>
    </alternativeName>
</protein>
<feature type="domain" description="RlmM ferredoxin-like" evidence="10">
    <location>
        <begin position="1"/>
        <end position="69"/>
    </location>
</feature>
<proteinExistence type="inferred from homology"/>
<evidence type="ECO:0000256" key="5">
    <source>
        <dbReference type="ARBA" id="ARBA00022691"/>
    </source>
</evidence>
<dbReference type="Gene3D" id="3.30.2300.20">
    <property type="match status" value="1"/>
</dbReference>
<keyword evidence="3 6" id="KW-0489">Methyltransferase</keyword>
<dbReference type="HAMAP" id="MF_01551">
    <property type="entry name" value="23SrRNA_methyltr_M"/>
    <property type="match status" value="1"/>
</dbReference>
<dbReference type="InterPro" id="IPR048646">
    <property type="entry name" value="RlmM_THUMP-like"/>
</dbReference>
<keyword evidence="13" id="KW-1185">Reference proteome</keyword>
<comment type="caution">
    <text evidence="12">The sequence shown here is derived from an EMBL/GenBank/DDBJ whole genome shotgun (WGS) entry which is preliminary data.</text>
</comment>
<reference evidence="12 13" key="1">
    <citation type="submission" date="2019-03" db="EMBL/GenBank/DDBJ databases">
        <title>Genomic Encyclopedia of Type Strains, Phase IV (KMG-IV): sequencing the most valuable type-strain genomes for metagenomic binning, comparative biology and taxonomic classification.</title>
        <authorList>
            <person name="Goeker M."/>
        </authorList>
    </citation>
    <scope>NUCLEOTIDE SEQUENCE [LARGE SCALE GENOMIC DNA]</scope>
    <source>
        <strain evidence="12 13">DSM 16326</strain>
    </source>
</reference>
<comment type="subcellular location">
    <subcellularLocation>
        <location evidence="6">Cytoplasm</location>
    </subcellularLocation>
</comment>
<dbReference type="PANTHER" id="PTHR37524">
    <property type="entry name" value="RIBOSOMAL RNA LARGE SUBUNIT METHYLTRANSFERASE M"/>
    <property type="match status" value="1"/>
</dbReference>
<dbReference type="Pfam" id="PF01728">
    <property type="entry name" value="FtsJ"/>
    <property type="match status" value="1"/>
</dbReference>
<dbReference type="AlphaFoldDB" id="A0A4R8IJL0"/>
<dbReference type="PANTHER" id="PTHR37524:SF2">
    <property type="entry name" value="RIBOSOMAL RNA METHYLTRANSFERASE FTSJ DOMAIN-CONTAINING PROTEIN"/>
    <property type="match status" value="1"/>
</dbReference>
<feature type="binding site" evidence="6 8">
    <location>
        <begin position="216"/>
        <end position="219"/>
    </location>
    <ligand>
        <name>S-adenosyl-L-methionine</name>
        <dbReference type="ChEBI" id="CHEBI:59789"/>
    </ligand>
</feature>